<dbReference type="GO" id="GO:0004984">
    <property type="term" value="F:olfactory receptor activity"/>
    <property type="evidence" value="ECO:0007669"/>
    <property type="project" value="InterPro"/>
</dbReference>
<protein>
    <recommendedName>
        <fullName evidence="10">Odorant receptor</fullName>
    </recommendedName>
</protein>
<reference evidence="12" key="1">
    <citation type="journal article" date="2011" name="PLoS Genet.">
        <title>The genome sequence of the leaf-cutter ant Atta cephalotes reveals insights into its obligate symbiotic lifestyle.</title>
        <authorList>
            <person name="Suen G."/>
            <person name="Teiling C."/>
            <person name="Li L."/>
            <person name="Holt C."/>
            <person name="Abouheif E."/>
            <person name="Bornberg-Bauer E."/>
            <person name="Bouffard P."/>
            <person name="Caldera E.J."/>
            <person name="Cash E."/>
            <person name="Cavanaugh A."/>
            <person name="Denas O."/>
            <person name="Elhaik E."/>
            <person name="Fave M.J."/>
            <person name="Gadau J."/>
            <person name="Gibson J.D."/>
            <person name="Graur D."/>
            <person name="Grubbs K.J."/>
            <person name="Hagen D.E."/>
            <person name="Harkins T.T."/>
            <person name="Helmkampf M."/>
            <person name="Hu H."/>
            <person name="Johnson B.R."/>
            <person name="Kim J."/>
            <person name="Marsh S.E."/>
            <person name="Moeller J.A."/>
            <person name="Munoz-Torres M.C."/>
            <person name="Murphy M.C."/>
            <person name="Naughton M.C."/>
            <person name="Nigam S."/>
            <person name="Overson R."/>
            <person name="Rajakumar R."/>
            <person name="Reese J.T."/>
            <person name="Scott J.J."/>
            <person name="Smith C.R."/>
            <person name="Tao S."/>
            <person name="Tsutsui N.D."/>
            <person name="Viljakainen L."/>
            <person name="Wissler L."/>
            <person name="Yandell M.D."/>
            <person name="Zimmer F."/>
            <person name="Taylor J."/>
            <person name="Slater S.C."/>
            <person name="Clifton S.W."/>
            <person name="Warren W.C."/>
            <person name="Elsik C.G."/>
            <person name="Smith C.D."/>
            <person name="Weinstock G.M."/>
            <person name="Gerardo N.M."/>
            <person name="Currie C.R."/>
        </authorList>
    </citation>
    <scope>NUCLEOTIDE SEQUENCE [LARGE SCALE GENOMIC DNA]</scope>
</reference>
<evidence type="ECO:0000313" key="12">
    <source>
        <dbReference type="Proteomes" id="UP000005205"/>
    </source>
</evidence>
<dbReference type="EMBL" id="ADTU01027085">
    <property type="status" value="NOT_ANNOTATED_CDS"/>
    <property type="molecule type" value="Genomic_DNA"/>
</dbReference>
<dbReference type="GO" id="GO:0007165">
    <property type="term" value="P:signal transduction"/>
    <property type="evidence" value="ECO:0007669"/>
    <property type="project" value="UniProtKB-KW"/>
</dbReference>
<dbReference type="KEGG" id="acep:105624756"/>
<proteinExistence type="inferred from homology"/>
<keyword evidence="9 10" id="KW-0807">Transducer</keyword>
<keyword evidence="3 10" id="KW-0716">Sensory transduction</keyword>
<sequence length="365" mass="41769">MSYMKFTTKVIVLWINQRKFYKTLEMMTEDWDSCADNEIYIHEMIRKAKLSNRINIVIVLLQLISAFTYCVNVILVDVDVTDHTSELLYIHRMELPFDENTKRTYKIILLTQTVICIMVSMGTGVINSLLVVLVLHVGGQMNILCYCLMNFATQKSEKKHQSITTDEIIQRHQKIINFSKNVEKLFTYIALVMFMVNSILIYSLAFVIVSAIGTPDAVEQIVRSIFFFAGTNLEAFVFCFAGEYLNNKSKAIGNAAYNTAWYNLKPENSRILSFIILRSQKQLTLTVGKMVDLSLEYFTSSKTVESAAYDLKRKYSHILLFGIVRSQHLSNAHNWENNGSFVTTFRKNCCRSGLSNLSSGTKTQS</sequence>
<keyword evidence="5 10" id="KW-0552">Olfaction</keyword>
<dbReference type="PANTHER" id="PTHR21137:SF35">
    <property type="entry name" value="ODORANT RECEPTOR 19A-RELATED"/>
    <property type="match status" value="1"/>
</dbReference>
<dbReference type="Proteomes" id="UP000005205">
    <property type="component" value="Unassembled WGS sequence"/>
</dbReference>
<keyword evidence="2" id="KW-1003">Cell membrane</keyword>
<organism evidence="11 12">
    <name type="scientific">Atta cephalotes</name>
    <name type="common">Leafcutter ant</name>
    <dbReference type="NCBI Taxonomy" id="12957"/>
    <lineage>
        <taxon>Eukaryota</taxon>
        <taxon>Metazoa</taxon>
        <taxon>Ecdysozoa</taxon>
        <taxon>Arthropoda</taxon>
        <taxon>Hexapoda</taxon>
        <taxon>Insecta</taxon>
        <taxon>Pterygota</taxon>
        <taxon>Neoptera</taxon>
        <taxon>Endopterygota</taxon>
        <taxon>Hymenoptera</taxon>
        <taxon>Apocrita</taxon>
        <taxon>Aculeata</taxon>
        <taxon>Formicoidea</taxon>
        <taxon>Formicidae</taxon>
        <taxon>Myrmicinae</taxon>
        <taxon>Atta</taxon>
    </lineage>
</organism>
<evidence type="ECO:0000256" key="5">
    <source>
        <dbReference type="ARBA" id="ARBA00022725"/>
    </source>
</evidence>
<keyword evidence="8 10" id="KW-0675">Receptor</keyword>
<comment type="caution">
    <text evidence="10">Lacks conserved residue(s) required for the propagation of feature annotation.</text>
</comment>
<evidence type="ECO:0000256" key="2">
    <source>
        <dbReference type="ARBA" id="ARBA00022475"/>
    </source>
</evidence>
<feature type="transmembrane region" description="Helical" evidence="10">
    <location>
        <begin position="185"/>
        <end position="209"/>
    </location>
</feature>
<evidence type="ECO:0000256" key="3">
    <source>
        <dbReference type="ARBA" id="ARBA00022606"/>
    </source>
</evidence>
<comment type="similarity">
    <text evidence="10">Belongs to the insect chemoreceptor superfamily. Heteromeric odorant receptor channel (TC 1.A.69) family.</text>
</comment>
<dbReference type="EMBL" id="ADTU01027084">
    <property type="status" value="NOT_ANNOTATED_CDS"/>
    <property type="molecule type" value="Genomic_DNA"/>
</dbReference>
<reference evidence="11" key="2">
    <citation type="submission" date="2016-04" db="UniProtKB">
        <authorList>
            <consortium name="EnsemblMetazoa"/>
        </authorList>
    </citation>
    <scope>IDENTIFICATION</scope>
</reference>
<dbReference type="InParanoid" id="A0A158NVE2"/>
<evidence type="ECO:0000256" key="7">
    <source>
        <dbReference type="ARBA" id="ARBA00023136"/>
    </source>
</evidence>
<feature type="transmembrane region" description="Helical" evidence="10">
    <location>
        <begin position="107"/>
        <end position="135"/>
    </location>
</feature>
<evidence type="ECO:0000256" key="1">
    <source>
        <dbReference type="ARBA" id="ARBA00004651"/>
    </source>
</evidence>
<keyword evidence="7 10" id="KW-0472">Membrane</keyword>
<feature type="transmembrane region" description="Helical" evidence="10">
    <location>
        <begin position="54"/>
        <end position="75"/>
    </location>
</feature>
<evidence type="ECO:0000256" key="8">
    <source>
        <dbReference type="ARBA" id="ARBA00023170"/>
    </source>
</evidence>
<dbReference type="AlphaFoldDB" id="A0A158NVE2"/>
<name>A0A158NVE2_ATTCE</name>
<evidence type="ECO:0000313" key="11">
    <source>
        <dbReference type="EnsemblMetazoa" id="XP_012061500.1"/>
    </source>
</evidence>
<keyword evidence="6 10" id="KW-1133">Transmembrane helix</keyword>
<keyword evidence="4 10" id="KW-0812">Transmembrane</keyword>
<evidence type="ECO:0000256" key="9">
    <source>
        <dbReference type="ARBA" id="ARBA00023224"/>
    </source>
</evidence>
<evidence type="ECO:0000256" key="4">
    <source>
        <dbReference type="ARBA" id="ARBA00022692"/>
    </source>
</evidence>
<dbReference type="Pfam" id="PF02949">
    <property type="entry name" value="7tm_6"/>
    <property type="match status" value="1"/>
</dbReference>
<dbReference type="GO" id="GO:0005549">
    <property type="term" value="F:odorant binding"/>
    <property type="evidence" value="ECO:0007669"/>
    <property type="project" value="InterPro"/>
</dbReference>
<dbReference type="GO" id="GO:0005886">
    <property type="term" value="C:plasma membrane"/>
    <property type="evidence" value="ECO:0007669"/>
    <property type="project" value="UniProtKB-SubCell"/>
</dbReference>
<dbReference type="InterPro" id="IPR004117">
    <property type="entry name" value="7tm6_olfct_rcpt"/>
</dbReference>
<dbReference type="FunCoup" id="A0A158NVE2">
    <property type="interactions" value="30"/>
</dbReference>
<evidence type="ECO:0000256" key="10">
    <source>
        <dbReference type="RuleBase" id="RU351113"/>
    </source>
</evidence>
<comment type="subcellular location">
    <subcellularLocation>
        <location evidence="1 10">Cell membrane</location>
        <topology evidence="1 10">Multi-pass membrane protein</topology>
    </subcellularLocation>
</comment>
<gene>
    <name evidence="11" type="primary">105624756</name>
</gene>
<dbReference type="OrthoDB" id="7540137at2759"/>
<keyword evidence="12" id="KW-1185">Reference proteome</keyword>
<dbReference type="EnsemblMetazoa" id="XM_012206110.1">
    <property type="protein sequence ID" value="XP_012061500.1"/>
    <property type="gene ID" value="LOC105624756"/>
</dbReference>
<accession>A0A158NVE2</accession>
<dbReference type="PANTHER" id="PTHR21137">
    <property type="entry name" value="ODORANT RECEPTOR"/>
    <property type="match status" value="1"/>
</dbReference>
<feature type="transmembrane region" description="Helical" evidence="10">
    <location>
        <begin position="221"/>
        <end position="241"/>
    </location>
</feature>
<evidence type="ECO:0000256" key="6">
    <source>
        <dbReference type="ARBA" id="ARBA00022989"/>
    </source>
</evidence>